<dbReference type="InterPro" id="IPR002201">
    <property type="entry name" value="Glyco_trans_9"/>
</dbReference>
<dbReference type="OrthoDB" id="9797795at2"/>
<dbReference type="AlphaFoldDB" id="A0A4Y9T342"/>
<dbReference type="PANTHER" id="PTHR30160:SF1">
    <property type="entry name" value="LIPOPOLYSACCHARIDE 1,2-N-ACETYLGLUCOSAMINETRANSFERASE-RELATED"/>
    <property type="match status" value="1"/>
</dbReference>
<keyword evidence="1" id="KW-0328">Glycosyltransferase</keyword>
<dbReference type="InterPro" id="IPR051199">
    <property type="entry name" value="LPS_LOS_Heptosyltrfase"/>
</dbReference>
<evidence type="ECO:0000256" key="4">
    <source>
        <dbReference type="ARBA" id="ARBA00044042"/>
    </source>
</evidence>
<dbReference type="Pfam" id="PF01075">
    <property type="entry name" value="Glyco_transf_9"/>
    <property type="match status" value="1"/>
</dbReference>
<dbReference type="GO" id="GO:0005829">
    <property type="term" value="C:cytosol"/>
    <property type="evidence" value="ECO:0007669"/>
    <property type="project" value="TreeGrafter"/>
</dbReference>
<dbReference type="SUPFAM" id="SSF53756">
    <property type="entry name" value="UDP-Glycosyltransferase/glycogen phosphorylase"/>
    <property type="match status" value="1"/>
</dbReference>
<evidence type="ECO:0000256" key="3">
    <source>
        <dbReference type="ARBA" id="ARBA00043995"/>
    </source>
</evidence>
<name>A0A4Y9T342_9BURK</name>
<dbReference type="NCBIfam" id="TIGR02195">
    <property type="entry name" value="heptsyl_trn_II"/>
    <property type="match status" value="1"/>
</dbReference>
<evidence type="ECO:0000256" key="1">
    <source>
        <dbReference type="ARBA" id="ARBA00022676"/>
    </source>
</evidence>
<reference evidence="6 7" key="1">
    <citation type="submission" date="2019-03" db="EMBL/GenBank/DDBJ databases">
        <title>Draft genome of Massilia hortus sp. nov., a novel bacterial species of the Oxalobacteraceae family.</title>
        <authorList>
            <person name="Peta V."/>
            <person name="Raths R."/>
            <person name="Bucking H."/>
        </authorList>
    </citation>
    <scope>NUCLEOTIDE SEQUENCE [LARGE SCALE GENOMIC DNA]</scope>
    <source>
        <strain evidence="6 7">ONC3</strain>
    </source>
</reference>
<accession>A0A4Y9T342</accession>
<comment type="catalytic activity">
    <reaction evidence="5">
        <text>an L-alpha-D-Hep-(1-&gt;5)-[alpha-Kdo-(2-&gt;4)]-alpha-Kdo-(2-&gt;6)-lipid A + ADP-L-glycero-beta-D-manno-heptose = an L-alpha-D-Hep-(1-&gt;3)-L-alpha-D-Hep-(1-&gt;5)-[alpha-Kdo-(2-&gt;4)]-alpha-Kdo-(2-&gt;6)-lipid A + ADP + H(+)</text>
        <dbReference type="Rhea" id="RHEA:74071"/>
        <dbReference type="ChEBI" id="CHEBI:15378"/>
        <dbReference type="ChEBI" id="CHEBI:61506"/>
        <dbReference type="ChEBI" id="CHEBI:193068"/>
        <dbReference type="ChEBI" id="CHEBI:193069"/>
        <dbReference type="ChEBI" id="CHEBI:456216"/>
        <dbReference type="EC" id="2.4.99.24"/>
    </reaction>
</comment>
<gene>
    <name evidence="6" type="primary">waaF</name>
    <name evidence="6" type="ORF">E4O92_06350</name>
</gene>
<sequence>MKPSWNKARRVLCVRLDSLGDVLMCTPAMRALRDSLPGRALTLLASPGGGAVAPYLPEVERVLEYEAPWIKSSTTHPPKADIAFAARLRAHRFDAAVIFTSYSQSALPAAFLCHLAGIPLRLAHCRENPYRMLTDWAPETEPERLVRHEVRRQLDLVASIGCRTEITRLSFALREPDLDRVAQRLAELGIKQGQPWILLHPGASAPSRRYPPRHWAELIRQLSDRLGWPMVVTGAAHETPLADEIRDASGVPVHSLTGMLGLGEMGAALKLATIAVSNNTGPAHIAAAVGTPLVDLYALTNPQHTPWQVRHRVLYHDVPCRFCLKSVCPEGHNDCLAKIPPARVVEAVCSLLEPEMQGAAAHPLRRRSAAPHAA</sequence>
<evidence type="ECO:0000256" key="2">
    <source>
        <dbReference type="ARBA" id="ARBA00022679"/>
    </source>
</evidence>
<evidence type="ECO:0000313" key="7">
    <source>
        <dbReference type="Proteomes" id="UP000297258"/>
    </source>
</evidence>
<dbReference type="InterPro" id="IPR011910">
    <property type="entry name" value="RfaF"/>
</dbReference>
<dbReference type="EMBL" id="SPUM01000038">
    <property type="protein sequence ID" value="TFW33611.1"/>
    <property type="molecule type" value="Genomic_DNA"/>
</dbReference>
<dbReference type="RefSeq" id="WP_135188910.1">
    <property type="nucleotide sequence ID" value="NZ_SPUM01000038.1"/>
</dbReference>
<dbReference type="CDD" id="cd03789">
    <property type="entry name" value="GT9_LPS_heptosyltransferase"/>
    <property type="match status" value="1"/>
</dbReference>
<dbReference type="Proteomes" id="UP000297258">
    <property type="component" value="Unassembled WGS sequence"/>
</dbReference>
<evidence type="ECO:0000256" key="5">
    <source>
        <dbReference type="ARBA" id="ARBA00047503"/>
    </source>
</evidence>
<dbReference type="Gene3D" id="3.40.50.2000">
    <property type="entry name" value="Glycogen Phosphorylase B"/>
    <property type="match status" value="2"/>
</dbReference>
<protein>
    <recommendedName>
        <fullName evidence="4">lipopolysaccharide heptosyltransferase II</fullName>
        <ecNumber evidence="4">2.4.99.24</ecNumber>
    </recommendedName>
</protein>
<dbReference type="GO" id="GO:0009244">
    <property type="term" value="P:lipopolysaccharide core region biosynthetic process"/>
    <property type="evidence" value="ECO:0007669"/>
    <property type="project" value="TreeGrafter"/>
</dbReference>
<dbReference type="EC" id="2.4.99.24" evidence="4"/>
<evidence type="ECO:0000313" key="6">
    <source>
        <dbReference type="EMBL" id="TFW33611.1"/>
    </source>
</evidence>
<comment type="similarity">
    <text evidence="3">Belongs to the glycosyltransferase 9 family.</text>
</comment>
<comment type="caution">
    <text evidence="6">The sequence shown here is derived from an EMBL/GenBank/DDBJ whole genome shotgun (WGS) entry which is preliminary data.</text>
</comment>
<keyword evidence="2 6" id="KW-0808">Transferase</keyword>
<organism evidence="6 7">
    <name type="scientific">Massilia horti</name>
    <dbReference type="NCBI Taxonomy" id="2562153"/>
    <lineage>
        <taxon>Bacteria</taxon>
        <taxon>Pseudomonadati</taxon>
        <taxon>Pseudomonadota</taxon>
        <taxon>Betaproteobacteria</taxon>
        <taxon>Burkholderiales</taxon>
        <taxon>Oxalobacteraceae</taxon>
        <taxon>Telluria group</taxon>
        <taxon>Massilia</taxon>
    </lineage>
</organism>
<proteinExistence type="inferred from homology"/>
<dbReference type="PANTHER" id="PTHR30160">
    <property type="entry name" value="TETRAACYLDISACCHARIDE 4'-KINASE-RELATED"/>
    <property type="match status" value="1"/>
</dbReference>
<keyword evidence="7" id="KW-1185">Reference proteome</keyword>
<dbReference type="GO" id="GO:0008713">
    <property type="term" value="F:ADP-heptose-lipopolysaccharide heptosyltransferase activity"/>
    <property type="evidence" value="ECO:0007669"/>
    <property type="project" value="UniProtKB-EC"/>
</dbReference>